<reference evidence="1" key="2">
    <citation type="journal article" date="2023" name="IMA Fungus">
        <title>Comparative genomic study of the Penicillium genus elucidates a diverse pangenome and 15 lateral gene transfer events.</title>
        <authorList>
            <person name="Petersen C."/>
            <person name="Sorensen T."/>
            <person name="Nielsen M.R."/>
            <person name="Sondergaard T.E."/>
            <person name="Sorensen J.L."/>
            <person name="Fitzpatrick D.A."/>
            <person name="Frisvad J.C."/>
            <person name="Nielsen K.L."/>
        </authorList>
    </citation>
    <scope>NUCLEOTIDE SEQUENCE</scope>
    <source>
        <strain evidence="1">IBT 34128</strain>
    </source>
</reference>
<name>A0A9W9FSZ4_9EURO</name>
<organism evidence="1 2">
    <name type="scientific">Penicillium alfredii</name>
    <dbReference type="NCBI Taxonomy" id="1506179"/>
    <lineage>
        <taxon>Eukaryota</taxon>
        <taxon>Fungi</taxon>
        <taxon>Dikarya</taxon>
        <taxon>Ascomycota</taxon>
        <taxon>Pezizomycotina</taxon>
        <taxon>Eurotiomycetes</taxon>
        <taxon>Eurotiomycetidae</taxon>
        <taxon>Eurotiales</taxon>
        <taxon>Aspergillaceae</taxon>
        <taxon>Penicillium</taxon>
    </lineage>
</organism>
<accession>A0A9W9FSZ4</accession>
<sequence length="184" mass="20810">MAMKQLLGLAYVRLAFDIGSYRILQSRDPVQIAHRLLQVPRLPAGPHLLPAILHVTHALSIPVKLGVEFVARSHAFVWSIQYSLWDCQTRRPLDDHESRLIGGITDNVEEGRNSSDEDLFPGPVSPSDCAYLAFAAVKLWARLIKGNEQWVMLRMIGESRDIYADLCRDRHISQLEDASYLCFA</sequence>
<proteinExistence type="predicted"/>
<keyword evidence="2" id="KW-1185">Reference proteome</keyword>
<reference evidence="1" key="1">
    <citation type="submission" date="2022-11" db="EMBL/GenBank/DDBJ databases">
        <authorList>
            <person name="Petersen C."/>
        </authorList>
    </citation>
    <scope>NUCLEOTIDE SEQUENCE</scope>
    <source>
        <strain evidence="1">IBT 34128</strain>
    </source>
</reference>
<dbReference type="RefSeq" id="XP_056514831.1">
    <property type="nucleotide sequence ID" value="XM_056653764.1"/>
</dbReference>
<evidence type="ECO:0000313" key="1">
    <source>
        <dbReference type="EMBL" id="KAJ5105835.1"/>
    </source>
</evidence>
<protein>
    <submittedName>
        <fullName evidence="1">Uncharacterized protein</fullName>
    </submittedName>
</protein>
<gene>
    <name evidence="1" type="ORF">NUU61_003182</name>
</gene>
<evidence type="ECO:0000313" key="2">
    <source>
        <dbReference type="Proteomes" id="UP001141434"/>
    </source>
</evidence>
<dbReference type="AlphaFoldDB" id="A0A9W9FSZ4"/>
<dbReference type="EMBL" id="JAPMSZ010000004">
    <property type="protein sequence ID" value="KAJ5105835.1"/>
    <property type="molecule type" value="Genomic_DNA"/>
</dbReference>
<dbReference type="Proteomes" id="UP001141434">
    <property type="component" value="Unassembled WGS sequence"/>
</dbReference>
<dbReference type="GeneID" id="81392932"/>
<dbReference type="OrthoDB" id="654211at2759"/>
<comment type="caution">
    <text evidence="1">The sequence shown here is derived from an EMBL/GenBank/DDBJ whole genome shotgun (WGS) entry which is preliminary data.</text>
</comment>